<protein>
    <submittedName>
        <fullName evidence="2">Uncharacterized protein</fullName>
    </submittedName>
</protein>
<organism evidence="2 3">
    <name type="scientific">Galdieria partita</name>
    <dbReference type="NCBI Taxonomy" id="83374"/>
    <lineage>
        <taxon>Eukaryota</taxon>
        <taxon>Rhodophyta</taxon>
        <taxon>Bangiophyceae</taxon>
        <taxon>Galdieriales</taxon>
        <taxon>Galdieriaceae</taxon>
        <taxon>Galdieria</taxon>
    </lineage>
</organism>
<sequence>MQRILYRIDHGYLRFLKWHFKQLAMNTEALDQLLSKFTAKQKLQESISLDEQHSEILEDKSRWNKRAREALKNAKLRETWFSLGRESFVLLPNDFIQSSLVAEEPELYQQIESIQKKLPEKRRRLEVMEEEVSRLTEELLASMETQKQLQK</sequence>
<keyword evidence="3" id="KW-1185">Reference proteome</keyword>
<evidence type="ECO:0000313" key="3">
    <source>
        <dbReference type="Proteomes" id="UP001061958"/>
    </source>
</evidence>
<dbReference type="Proteomes" id="UP001061958">
    <property type="component" value="Unassembled WGS sequence"/>
</dbReference>
<reference evidence="2" key="1">
    <citation type="journal article" date="2022" name="Proc. Natl. Acad. Sci. U.S.A.">
        <title>Life cycle and functional genomics of the unicellular red alga Galdieria for elucidating algal and plant evolution and industrial use.</title>
        <authorList>
            <person name="Hirooka S."/>
            <person name="Itabashi T."/>
            <person name="Ichinose T.M."/>
            <person name="Onuma R."/>
            <person name="Fujiwara T."/>
            <person name="Yamashita S."/>
            <person name="Jong L.W."/>
            <person name="Tomita R."/>
            <person name="Iwane A.H."/>
            <person name="Miyagishima S.Y."/>
        </authorList>
    </citation>
    <scope>NUCLEOTIDE SEQUENCE</scope>
    <source>
        <strain evidence="2">NBRC 102759</strain>
    </source>
</reference>
<proteinExistence type="predicted"/>
<reference evidence="2" key="2">
    <citation type="submission" date="2022-01" db="EMBL/GenBank/DDBJ databases">
        <authorList>
            <person name="Hirooka S."/>
            <person name="Miyagishima S.Y."/>
        </authorList>
    </citation>
    <scope>NUCLEOTIDE SEQUENCE</scope>
    <source>
        <strain evidence="2">NBRC 102759</strain>
    </source>
</reference>
<gene>
    <name evidence="2" type="ORF">GpartN1_g2276.t1</name>
</gene>
<feature type="coiled-coil region" evidence="1">
    <location>
        <begin position="111"/>
        <end position="145"/>
    </location>
</feature>
<dbReference type="OrthoDB" id="10438159at2759"/>
<comment type="caution">
    <text evidence="2">The sequence shown here is derived from an EMBL/GenBank/DDBJ whole genome shotgun (WGS) entry which is preliminary data.</text>
</comment>
<keyword evidence="1" id="KW-0175">Coiled coil</keyword>
<name>A0A9C7PU68_9RHOD</name>
<evidence type="ECO:0000256" key="1">
    <source>
        <dbReference type="SAM" id="Coils"/>
    </source>
</evidence>
<dbReference type="AlphaFoldDB" id="A0A9C7PU68"/>
<evidence type="ECO:0000313" key="2">
    <source>
        <dbReference type="EMBL" id="GJQ10485.1"/>
    </source>
</evidence>
<dbReference type="EMBL" id="BQMJ01000016">
    <property type="protein sequence ID" value="GJQ10485.1"/>
    <property type="molecule type" value="Genomic_DNA"/>
</dbReference>
<accession>A0A9C7PU68</accession>